<dbReference type="EMBL" id="GAIX01013176">
    <property type="protein sequence ID" value="JAA79384.1"/>
    <property type="molecule type" value="Transcribed_RNA"/>
</dbReference>
<reference evidence="1" key="2">
    <citation type="submission" date="2013-05" db="EMBL/GenBank/DDBJ databases">
        <authorList>
            <person name="Carter J.-M."/>
            <person name="Baker S.C."/>
            <person name="Pink R."/>
            <person name="Carter D.R.F."/>
            <person name="Collins A."/>
            <person name="Tomlin J."/>
            <person name="Gibbs M."/>
            <person name="Breuker C.J."/>
        </authorList>
    </citation>
    <scope>NUCLEOTIDE SEQUENCE</scope>
    <source>
        <tissue evidence="1">Ovary</tissue>
    </source>
</reference>
<proteinExistence type="predicted"/>
<dbReference type="AlphaFoldDB" id="S4NQQ5"/>
<accession>S4NQQ5</accession>
<evidence type="ECO:0000313" key="1">
    <source>
        <dbReference type="EMBL" id="JAA79384.1"/>
    </source>
</evidence>
<protein>
    <submittedName>
        <fullName evidence="1">Uncharacterized protein</fullName>
    </submittedName>
</protein>
<reference evidence="1" key="1">
    <citation type="journal article" date="2013" name="BMC Genomics">
        <title>Unscrambling butterfly oogenesis.</title>
        <authorList>
            <person name="Carter J.M."/>
            <person name="Baker S.C."/>
            <person name="Pink R."/>
            <person name="Carter D.R."/>
            <person name="Collins A."/>
            <person name="Tomlin J."/>
            <person name="Gibbs M."/>
            <person name="Breuker C.J."/>
        </authorList>
    </citation>
    <scope>NUCLEOTIDE SEQUENCE</scope>
    <source>
        <tissue evidence="1">Ovary</tissue>
    </source>
</reference>
<organism evidence="1">
    <name type="scientific">Pararge aegeria</name>
    <name type="common">speckled wood butterfly</name>
    <dbReference type="NCBI Taxonomy" id="116150"/>
    <lineage>
        <taxon>Eukaryota</taxon>
        <taxon>Metazoa</taxon>
        <taxon>Ecdysozoa</taxon>
        <taxon>Arthropoda</taxon>
        <taxon>Hexapoda</taxon>
        <taxon>Insecta</taxon>
        <taxon>Pterygota</taxon>
        <taxon>Neoptera</taxon>
        <taxon>Endopterygota</taxon>
        <taxon>Lepidoptera</taxon>
        <taxon>Glossata</taxon>
        <taxon>Ditrysia</taxon>
        <taxon>Papilionoidea</taxon>
        <taxon>Nymphalidae</taxon>
        <taxon>Satyrinae</taxon>
        <taxon>Satyrini</taxon>
        <taxon>Parargina</taxon>
        <taxon>Pararge</taxon>
    </lineage>
</organism>
<sequence length="185" mass="21203">MYQVDPPNDSGSRRKEYNDIWYPYTNPNVYTSVPYPNIPPVRTLPPVYARLYGNSLPLEQEWFPSQIRRQRKLHEHDDLIKQLEYDSIMQNVLPTMPIPFPRDASDPQSSRIPYSYASFPHGTSDCAIPILLGCTPKITYGNLENHNSIPVPYAHAYTNLLENKVHDHVDISGGHISGEKVAKRE</sequence>
<name>S4NQQ5_9NEOP</name>